<dbReference type="Pfam" id="PF00538">
    <property type="entry name" value="Linker_histone"/>
    <property type="match status" value="1"/>
</dbReference>
<keyword evidence="4" id="KW-0238">DNA-binding</keyword>
<accession>A0A438K6S8</accession>
<name>A0A438K6S8_VITVI</name>
<reference evidence="9 10" key="1">
    <citation type="journal article" date="2018" name="PLoS Genet.">
        <title>Population sequencing reveals clonal diversity and ancestral inbreeding in the grapevine cultivar Chardonnay.</title>
        <authorList>
            <person name="Roach M.J."/>
            <person name="Johnson D.L."/>
            <person name="Bohlmann J."/>
            <person name="van Vuuren H.J."/>
            <person name="Jones S.J."/>
            <person name="Pretorius I.S."/>
            <person name="Schmidt S.A."/>
            <person name="Borneman A.R."/>
        </authorList>
    </citation>
    <scope>NUCLEOTIDE SEQUENCE [LARGE SCALE GENOMIC DNA]</scope>
    <source>
        <strain evidence="10">cv. Chardonnay</strain>
        <tissue evidence="9">Leaf</tissue>
    </source>
</reference>
<feature type="domain" description="H15" evidence="8">
    <location>
        <begin position="181"/>
        <end position="249"/>
    </location>
</feature>
<dbReference type="Proteomes" id="UP000288805">
    <property type="component" value="Unassembled WGS sequence"/>
</dbReference>
<protein>
    <submittedName>
        <fullName evidence="9">Telomere repeat-binding factor 5</fullName>
    </submittedName>
</protein>
<dbReference type="Gene3D" id="1.10.10.10">
    <property type="entry name" value="Winged helix-like DNA-binding domain superfamily/Winged helix DNA-binding domain"/>
    <property type="match status" value="1"/>
</dbReference>
<evidence type="ECO:0000256" key="4">
    <source>
        <dbReference type="ARBA" id="ARBA00023125"/>
    </source>
</evidence>
<sequence length="322" mass="34577">MPAQDKRDINVSANPQASPKRARTASPEPSTAAPPSPPPPLLNPRDSASVTPHARTASPAIINDDDDSDSPPPSPLLNPQASASVTPHARTASPAIINNDDDSDSPPPSPLLNPQASASVTPHARTASPAIINGDDDSDPLPLRSLILKLQLLWRHVPVLHHRQSSLTMIIPMAPKMRKLLPGSYTTMIFEALSTMNNSAGCSISEIANSIEKRNGVPENFRESLSSKLTDLVSMEKLEMDQNCFKIKKVSSSSQSESHNQTLEEAAAEAARLIAEAEHKEILAAEAVEELERVERMVEESEAILKMTEDLMRNAGAGEGNP</sequence>
<feature type="region of interest" description="Disordered" evidence="7">
    <location>
        <begin position="1"/>
        <end position="138"/>
    </location>
</feature>
<evidence type="ECO:0000256" key="5">
    <source>
        <dbReference type="ARBA" id="ARBA00023242"/>
    </source>
</evidence>
<organism evidence="9 10">
    <name type="scientific">Vitis vinifera</name>
    <name type="common">Grape</name>
    <dbReference type="NCBI Taxonomy" id="29760"/>
    <lineage>
        <taxon>Eukaryota</taxon>
        <taxon>Viridiplantae</taxon>
        <taxon>Streptophyta</taxon>
        <taxon>Embryophyta</taxon>
        <taxon>Tracheophyta</taxon>
        <taxon>Spermatophyta</taxon>
        <taxon>Magnoliopsida</taxon>
        <taxon>eudicotyledons</taxon>
        <taxon>Gunneridae</taxon>
        <taxon>Pentapetalae</taxon>
        <taxon>rosids</taxon>
        <taxon>Vitales</taxon>
        <taxon>Vitaceae</taxon>
        <taxon>Viteae</taxon>
        <taxon>Vitis</taxon>
    </lineage>
</organism>
<feature type="compositionally biased region" description="Pro residues" evidence="7">
    <location>
        <begin position="32"/>
        <end position="42"/>
    </location>
</feature>
<gene>
    <name evidence="9" type="primary">VvCHDp000286_2</name>
    <name evidence="9" type="ORF">CK203_003192</name>
</gene>
<evidence type="ECO:0000313" key="10">
    <source>
        <dbReference type="Proteomes" id="UP000288805"/>
    </source>
</evidence>
<dbReference type="EMBL" id="QGNW01000014">
    <property type="protein sequence ID" value="RVX16905.1"/>
    <property type="molecule type" value="Genomic_DNA"/>
</dbReference>
<dbReference type="GO" id="GO:0000786">
    <property type="term" value="C:nucleosome"/>
    <property type="evidence" value="ECO:0007669"/>
    <property type="project" value="InterPro"/>
</dbReference>
<dbReference type="InterPro" id="IPR036388">
    <property type="entry name" value="WH-like_DNA-bd_sf"/>
</dbReference>
<evidence type="ECO:0000256" key="6">
    <source>
        <dbReference type="SAM" id="Coils"/>
    </source>
</evidence>
<evidence type="ECO:0000256" key="2">
    <source>
        <dbReference type="ARBA" id="ARBA00004286"/>
    </source>
</evidence>
<dbReference type="PANTHER" id="PTHR46267">
    <property type="entry name" value="SINGLE MYB HISTONE 4"/>
    <property type="match status" value="1"/>
</dbReference>
<keyword evidence="3" id="KW-0158">Chromosome</keyword>
<dbReference type="PROSITE" id="PS51504">
    <property type="entry name" value="H15"/>
    <property type="match status" value="1"/>
</dbReference>
<dbReference type="GO" id="GO:0003691">
    <property type="term" value="F:double-stranded telomeric DNA binding"/>
    <property type="evidence" value="ECO:0007669"/>
    <property type="project" value="InterPro"/>
</dbReference>
<dbReference type="SMART" id="SM00526">
    <property type="entry name" value="H15"/>
    <property type="match status" value="1"/>
</dbReference>
<keyword evidence="5" id="KW-0539">Nucleus</keyword>
<dbReference type="AlphaFoldDB" id="A0A438K6S8"/>
<dbReference type="GO" id="GO:0005634">
    <property type="term" value="C:nucleus"/>
    <property type="evidence" value="ECO:0007669"/>
    <property type="project" value="UniProtKB-SubCell"/>
</dbReference>
<dbReference type="GO" id="GO:0006334">
    <property type="term" value="P:nucleosome assembly"/>
    <property type="evidence" value="ECO:0007669"/>
    <property type="project" value="InterPro"/>
</dbReference>
<evidence type="ECO:0000259" key="8">
    <source>
        <dbReference type="PROSITE" id="PS51504"/>
    </source>
</evidence>
<comment type="subcellular location">
    <subcellularLocation>
        <location evidence="2">Chromosome</location>
    </subcellularLocation>
    <subcellularLocation>
        <location evidence="1">Nucleus</location>
    </subcellularLocation>
</comment>
<evidence type="ECO:0000256" key="3">
    <source>
        <dbReference type="ARBA" id="ARBA00022454"/>
    </source>
</evidence>
<evidence type="ECO:0000256" key="7">
    <source>
        <dbReference type="SAM" id="MobiDB-lite"/>
    </source>
</evidence>
<evidence type="ECO:0000313" key="9">
    <source>
        <dbReference type="EMBL" id="RVX16905.1"/>
    </source>
</evidence>
<feature type="coiled-coil region" evidence="6">
    <location>
        <begin position="256"/>
        <end position="311"/>
    </location>
</feature>
<dbReference type="PANTHER" id="PTHR46267:SF15">
    <property type="entry name" value="WINGED HELIX-TURN-HELIX TRANSCRIPTION REPRESSOR DNA-BINDING PROTEIN-RELATED"/>
    <property type="match status" value="1"/>
</dbReference>
<keyword evidence="6" id="KW-0175">Coiled coil</keyword>
<dbReference type="InterPro" id="IPR005818">
    <property type="entry name" value="Histone_H1/H5_H15"/>
</dbReference>
<comment type="caution">
    <text evidence="9">The sequence shown here is derived from an EMBL/GenBank/DDBJ whole genome shotgun (WGS) entry which is preliminary data.</text>
</comment>
<dbReference type="InterPro" id="IPR044597">
    <property type="entry name" value="SMH1-6"/>
</dbReference>
<dbReference type="SUPFAM" id="SSF46785">
    <property type="entry name" value="Winged helix' DNA-binding domain"/>
    <property type="match status" value="1"/>
</dbReference>
<proteinExistence type="predicted"/>
<dbReference type="InterPro" id="IPR036390">
    <property type="entry name" value="WH_DNA-bd_sf"/>
</dbReference>
<evidence type="ECO:0000256" key="1">
    <source>
        <dbReference type="ARBA" id="ARBA00004123"/>
    </source>
</evidence>